<dbReference type="InParanoid" id="A0A674F4S1"/>
<organism evidence="1 2">
    <name type="scientific">Salmo trutta</name>
    <name type="common">Brown trout</name>
    <dbReference type="NCBI Taxonomy" id="8032"/>
    <lineage>
        <taxon>Eukaryota</taxon>
        <taxon>Metazoa</taxon>
        <taxon>Chordata</taxon>
        <taxon>Craniata</taxon>
        <taxon>Vertebrata</taxon>
        <taxon>Euteleostomi</taxon>
        <taxon>Actinopterygii</taxon>
        <taxon>Neopterygii</taxon>
        <taxon>Teleostei</taxon>
        <taxon>Protacanthopterygii</taxon>
        <taxon>Salmoniformes</taxon>
        <taxon>Salmonidae</taxon>
        <taxon>Salmoninae</taxon>
        <taxon>Salmo</taxon>
    </lineage>
</organism>
<dbReference type="Ensembl" id="ENSSTUT00000123639.1">
    <property type="protein sequence ID" value="ENSSTUP00000115556.1"/>
    <property type="gene ID" value="ENSSTUG00000050898.1"/>
</dbReference>
<evidence type="ECO:0000313" key="2">
    <source>
        <dbReference type="Proteomes" id="UP000472277"/>
    </source>
</evidence>
<proteinExistence type="predicted"/>
<dbReference type="AlphaFoldDB" id="A0A674F4S1"/>
<evidence type="ECO:0000313" key="1">
    <source>
        <dbReference type="Ensembl" id="ENSSTUP00000115556.1"/>
    </source>
</evidence>
<sequence>MDVVAYDLSTAQSIYEHYHSTPYLYDKVYCSPPQTGLWNY</sequence>
<reference evidence="1" key="2">
    <citation type="submission" date="2025-09" db="UniProtKB">
        <authorList>
            <consortium name="Ensembl"/>
        </authorList>
    </citation>
    <scope>IDENTIFICATION</scope>
</reference>
<name>A0A674F4S1_SALTR</name>
<protein>
    <submittedName>
        <fullName evidence="1">Uncharacterized protein</fullName>
    </submittedName>
</protein>
<dbReference type="Proteomes" id="UP000472277">
    <property type="component" value="Chromosome 27"/>
</dbReference>
<reference evidence="1" key="1">
    <citation type="submission" date="2025-08" db="UniProtKB">
        <authorList>
            <consortium name="Ensembl"/>
        </authorList>
    </citation>
    <scope>IDENTIFICATION</scope>
</reference>
<accession>A0A674F4S1</accession>
<keyword evidence="2" id="KW-1185">Reference proteome</keyword>